<reference evidence="8 9" key="1">
    <citation type="journal article" date="2015" name="Genome Biol. Evol.">
        <title>Comparative Genomics of a Bacterivorous Green Alga Reveals Evolutionary Causalities and Consequences of Phago-Mixotrophic Mode of Nutrition.</title>
        <authorList>
            <person name="Burns J.A."/>
            <person name="Paasch A."/>
            <person name="Narechania A."/>
            <person name="Kim E."/>
        </authorList>
    </citation>
    <scope>NUCLEOTIDE SEQUENCE [LARGE SCALE GENOMIC DNA]</scope>
    <source>
        <strain evidence="8 9">PLY_AMNH</strain>
    </source>
</reference>
<evidence type="ECO:0000256" key="1">
    <source>
        <dbReference type="ARBA" id="ARBA00004141"/>
    </source>
</evidence>
<evidence type="ECO:0000256" key="4">
    <source>
        <dbReference type="ARBA" id="ARBA00022692"/>
    </source>
</evidence>
<keyword evidence="6 7" id="KW-0472">Membrane</keyword>
<protein>
    <submittedName>
        <fullName evidence="8">Uncharacterized protein</fullName>
    </submittedName>
</protein>
<evidence type="ECO:0000313" key="8">
    <source>
        <dbReference type="EMBL" id="KAK3259718.1"/>
    </source>
</evidence>
<feature type="transmembrane region" description="Helical" evidence="7">
    <location>
        <begin position="70"/>
        <end position="89"/>
    </location>
</feature>
<keyword evidence="4 7" id="KW-0812">Transmembrane</keyword>
<feature type="transmembrane region" description="Helical" evidence="7">
    <location>
        <begin position="101"/>
        <end position="130"/>
    </location>
</feature>
<dbReference type="PANTHER" id="PTHR20772:SF2">
    <property type="entry name" value="PROTEIN FMP42"/>
    <property type="match status" value="1"/>
</dbReference>
<evidence type="ECO:0000256" key="6">
    <source>
        <dbReference type="ARBA" id="ARBA00023136"/>
    </source>
</evidence>
<dbReference type="EMBL" id="LGRX02018513">
    <property type="protein sequence ID" value="KAK3259718.1"/>
    <property type="molecule type" value="Genomic_DNA"/>
</dbReference>
<comment type="caution">
    <text evidence="8">The sequence shown here is derived from an EMBL/GenBank/DDBJ whole genome shotgun (WGS) entry which is preliminary data.</text>
</comment>
<comment type="subcellular location">
    <subcellularLocation>
        <location evidence="1">Membrane</location>
        <topology evidence="1">Multi-pass membrane protein</topology>
    </subcellularLocation>
</comment>
<evidence type="ECO:0000256" key="5">
    <source>
        <dbReference type="ARBA" id="ARBA00022989"/>
    </source>
</evidence>
<dbReference type="PANTHER" id="PTHR20772">
    <property type="entry name" value="PROTEIN FMP42"/>
    <property type="match status" value="1"/>
</dbReference>
<evidence type="ECO:0000256" key="3">
    <source>
        <dbReference type="ARBA" id="ARBA00022448"/>
    </source>
</evidence>
<evidence type="ECO:0000256" key="7">
    <source>
        <dbReference type="SAM" id="Phobius"/>
    </source>
</evidence>
<dbReference type="InterPro" id="IPR052599">
    <property type="entry name" value="SLC43A_AATransporter"/>
</dbReference>
<dbReference type="Proteomes" id="UP001190700">
    <property type="component" value="Unassembled WGS sequence"/>
</dbReference>
<evidence type="ECO:0000313" key="9">
    <source>
        <dbReference type="Proteomes" id="UP001190700"/>
    </source>
</evidence>
<name>A0AAE0FHE1_9CHLO</name>
<sequence length="162" mass="17216">MCRNHDAKQTHDASVAVVCVAFALELLQGGTIFGWNALRLLLRDEDVYRDRCDSDEHGECNARDLGLQSLWTAGIFSLNFGAALTGPLMDRKMPGTDVKAFGAAAGMYGPLCTALLGSLLHLLAVTALLVSLTYGVDLYIGQTSANSIIAPPAVTGNPLELH</sequence>
<feature type="transmembrane region" description="Helical" evidence="7">
    <location>
        <begin position="12"/>
        <end position="35"/>
    </location>
</feature>
<keyword evidence="9" id="KW-1185">Reference proteome</keyword>
<dbReference type="GO" id="GO:0016020">
    <property type="term" value="C:membrane"/>
    <property type="evidence" value="ECO:0007669"/>
    <property type="project" value="UniProtKB-SubCell"/>
</dbReference>
<evidence type="ECO:0000256" key="2">
    <source>
        <dbReference type="ARBA" id="ARBA00006595"/>
    </source>
</evidence>
<proteinExistence type="inferred from homology"/>
<gene>
    <name evidence="8" type="ORF">CYMTET_31299</name>
</gene>
<keyword evidence="3" id="KW-0813">Transport</keyword>
<dbReference type="AlphaFoldDB" id="A0AAE0FHE1"/>
<keyword evidence="5 7" id="KW-1133">Transmembrane helix</keyword>
<comment type="similarity">
    <text evidence="2">Belongs to the SLC43A transporter (TC 2.A.1.44) family.</text>
</comment>
<organism evidence="8 9">
    <name type="scientific">Cymbomonas tetramitiformis</name>
    <dbReference type="NCBI Taxonomy" id="36881"/>
    <lineage>
        <taxon>Eukaryota</taxon>
        <taxon>Viridiplantae</taxon>
        <taxon>Chlorophyta</taxon>
        <taxon>Pyramimonadophyceae</taxon>
        <taxon>Pyramimonadales</taxon>
        <taxon>Pyramimonadaceae</taxon>
        <taxon>Cymbomonas</taxon>
    </lineage>
</organism>
<accession>A0AAE0FHE1</accession>